<accession>A0A382TRG8</accession>
<dbReference type="Gene3D" id="3.40.50.10540">
    <property type="entry name" value="Crotonobetainyl-coa:carnitine coa-transferase, domain 1"/>
    <property type="match status" value="1"/>
</dbReference>
<dbReference type="AlphaFoldDB" id="A0A382TRG8"/>
<dbReference type="EMBL" id="UINC01138619">
    <property type="protein sequence ID" value="SVD24679.1"/>
    <property type="molecule type" value="Genomic_DNA"/>
</dbReference>
<dbReference type="SUPFAM" id="SSF89796">
    <property type="entry name" value="CoA-transferase family III (CaiB/BaiF)"/>
    <property type="match status" value="1"/>
</dbReference>
<evidence type="ECO:0000313" key="1">
    <source>
        <dbReference type="EMBL" id="SVD24679.1"/>
    </source>
</evidence>
<proteinExistence type="predicted"/>
<gene>
    <name evidence="1" type="ORF">METZ01_LOCUS377533</name>
</gene>
<organism evidence="1">
    <name type="scientific">marine metagenome</name>
    <dbReference type="NCBI Taxonomy" id="408172"/>
    <lineage>
        <taxon>unclassified sequences</taxon>
        <taxon>metagenomes</taxon>
        <taxon>ecological metagenomes</taxon>
    </lineage>
</organism>
<sequence>GPIEIVSQAASLSRTPFRIHSATPELGEHTDEILDGLGIKAADVSSLKERGIV</sequence>
<name>A0A382TRG8_9ZZZZ</name>
<feature type="non-terminal residue" evidence="1">
    <location>
        <position position="1"/>
    </location>
</feature>
<protein>
    <recommendedName>
        <fullName evidence="2">CoA transferase</fullName>
    </recommendedName>
</protein>
<evidence type="ECO:0008006" key="2">
    <source>
        <dbReference type="Google" id="ProtNLM"/>
    </source>
</evidence>
<dbReference type="InterPro" id="IPR023606">
    <property type="entry name" value="CoA-Trfase_III_dom_1_sf"/>
</dbReference>
<reference evidence="1" key="1">
    <citation type="submission" date="2018-05" db="EMBL/GenBank/DDBJ databases">
        <authorList>
            <person name="Lanie J.A."/>
            <person name="Ng W.-L."/>
            <person name="Kazmierczak K.M."/>
            <person name="Andrzejewski T.M."/>
            <person name="Davidsen T.M."/>
            <person name="Wayne K.J."/>
            <person name="Tettelin H."/>
            <person name="Glass J.I."/>
            <person name="Rusch D."/>
            <person name="Podicherti R."/>
            <person name="Tsui H.-C.T."/>
            <person name="Winkler M.E."/>
        </authorList>
    </citation>
    <scope>NUCLEOTIDE SEQUENCE</scope>
</reference>